<keyword evidence="1" id="KW-0812">Transmembrane</keyword>
<protein>
    <submittedName>
        <fullName evidence="2">Uncharacterized protein</fullName>
    </submittedName>
</protein>
<evidence type="ECO:0000313" key="3">
    <source>
        <dbReference type="Proteomes" id="UP000252731"/>
    </source>
</evidence>
<keyword evidence="1" id="KW-1133">Transmembrane helix</keyword>
<accession>A0A366JLL4</accession>
<proteinExistence type="predicted"/>
<keyword evidence="3" id="KW-1185">Reference proteome</keyword>
<feature type="transmembrane region" description="Helical" evidence="1">
    <location>
        <begin position="15"/>
        <end position="37"/>
    </location>
</feature>
<sequence>MVNPLVAVSPFIDKFLVWFLPLPLALGVLYGMAKLIFRKSL</sequence>
<dbReference type="Proteomes" id="UP000252731">
    <property type="component" value="Unassembled WGS sequence"/>
</dbReference>
<organism evidence="2 3">
    <name type="scientific">Cytobacillus firmus</name>
    <name type="common">Bacillus firmus</name>
    <dbReference type="NCBI Taxonomy" id="1399"/>
    <lineage>
        <taxon>Bacteria</taxon>
        <taxon>Bacillati</taxon>
        <taxon>Bacillota</taxon>
        <taxon>Bacilli</taxon>
        <taxon>Bacillales</taxon>
        <taxon>Bacillaceae</taxon>
        <taxon>Cytobacillus</taxon>
    </lineage>
</organism>
<dbReference type="EMBL" id="QNSF01000018">
    <property type="protein sequence ID" value="RBP87622.1"/>
    <property type="molecule type" value="Genomic_DNA"/>
</dbReference>
<dbReference type="AlphaFoldDB" id="A0A366JLL4"/>
<name>A0A366JLL4_CYTFI</name>
<evidence type="ECO:0000313" key="2">
    <source>
        <dbReference type="EMBL" id="RBP87622.1"/>
    </source>
</evidence>
<gene>
    <name evidence="2" type="ORF">DFO70_11844</name>
</gene>
<evidence type="ECO:0000256" key="1">
    <source>
        <dbReference type="SAM" id="Phobius"/>
    </source>
</evidence>
<reference evidence="2 3" key="1">
    <citation type="submission" date="2018-06" db="EMBL/GenBank/DDBJ databases">
        <title>Freshwater and sediment microbial communities from various areas in North America, analyzing microbe dynamics in response to fracking.</title>
        <authorList>
            <person name="Lamendella R."/>
        </authorList>
    </citation>
    <scope>NUCLEOTIDE SEQUENCE [LARGE SCALE GENOMIC DNA]</scope>
    <source>
        <strain evidence="2 3">14_TX</strain>
    </source>
</reference>
<keyword evidence="1" id="KW-0472">Membrane</keyword>
<comment type="caution">
    <text evidence="2">The sequence shown here is derived from an EMBL/GenBank/DDBJ whole genome shotgun (WGS) entry which is preliminary data.</text>
</comment>